<organism evidence="4 5">
    <name type="scientific">Sutcliffiella rhizosphaerae</name>
    <dbReference type="NCBI Taxonomy" id="2880967"/>
    <lineage>
        <taxon>Bacteria</taxon>
        <taxon>Bacillati</taxon>
        <taxon>Bacillota</taxon>
        <taxon>Bacilli</taxon>
        <taxon>Bacillales</taxon>
        <taxon>Bacillaceae</taxon>
        <taxon>Sutcliffiella</taxon>
    </lineage>
</organism>
<proteinExistence type="inferred from homology"/>
<dbReference type="PANTHER" id="PTHR18964">
    <property type="entry name" value="ROK (REPRESSOR, ORF, KINASE) FAMILY"/>
    <property type="match status" value="1"/>
</dbReference>
<gene>
    <name evidence="4" type="primary">nagC_1</name>
    <name evidence="4" type="ORF">BACCIP111883_01881</name>
</gene>
<comment type="similarity">
    <text evidence="2">Belongs to the ROK (NagC/XylR) family.</text>
</comment>
<dbReference type="RefSeq" id="WP_230501013.1">
    <property type="nucleotide sequence ID" value="NZ_CAKJTJ010000008.1"/>
</dbReference>
<keyword evidence="3" id="KW-0859">Xylose metabolism</keyword>
<evidence type="ECO:0000313" key="4">
    <source>
        <dbReference type="EMBL" id="CAG9621109.1"/>
    </source>
</evidence>
<comment type="function">
    <text evidence="1">Transcriptional repressor of xylose-utilizing enzymes.</text>
</comment>
<evidence type="ECO:0000256" key="2">
    <source>
        <dbReference type="ARBA" id="ARBA00006479"/>
    </source>
</evidence>
<dbReference type="CDD" id="cd24076">
    <property type="entry name" value="ASKHA_ATPase_ROK_BsXylR-like"/>
    <property type="match status" value="1"/>
</dbReference>
<dbReference type="InterPro" id="IPR036388">
    <property type="entry name" value="WH-like_DNA-bd_sf"/>
</dbReference>
<dbReference type="EMBL" id="CAKJTJ010000008">
    <property type="protein sequence ID" value="CAG9621109.1"/>
    <property type="molecule type" value="Genomic_DNA"/>
</dbReference>
<protein>
    <submittedName>
        <fullName evidence="4">N-acetylglucosamine repressor</fullName>
    </submittedName>
</protein>
<dbReference type="InterPro" id="IPR036390">
    <property type="entry name" value="WH_DNA-bd_sf"/>
</dbReference>
<dbReference type="InterPro" id="IPR000600">
    <property type="entry name" value="ROK"/>
</dbReference>
<dbReference type="InterPro" id="IPR043129">
    <property type="entry name" value="ATPase_NBD"/>
</dbReference>
<dbReference type="Pfam" id="PF13412">
    <property type="entry name" value="HTH_24"/>
    <property type="match status" value="1"/>
</dbReference>
<keyword evidence="3" id="KW-0119">Carbohydrate metabolism</keyword>
<name>A0ABM8YMQ9_9BACI</name>
<evidence type="ECO:0000256" key="1">
    <source>
        <dbReference type="ARBA" id="ARBA00002486"/>
    </source>
</evidence>
<dbReference type="Gene3D" id="3.30.420.40">
    <property type="match status" value="2"/>
</dbReference>
<dbReference type="PANTHER" id="PTHR18964:SF149">
    <property type="entry name" value="BIFUNCTIONAL UDP-N-ACETYLGLUCOSAMINE 2-EPIMERASE_N-ACETYLMANNOSAMINE KINASE"/>
    <property type="match status" value="1"/>
</dbReference>
<evidence type="ECO:0000313" key="5">
    <source>
        <dbReference type="Proteomes" id="UP000789833"/>
    </source>
</evidence>
<evidence type="ECO:0000256" key="3">
    <source>
        <dbReference type="ARBA" id="ARBA00022629"/>
    </source>
</evidence>
<sequence length="401" mass="43070">MSFIPKTGSFEGMKSLNKSAIMNIIRTQGPISRADIAKLTKLTPPTVGSIVAELHQANFIKEETGAAKSQGGRKPIMLSLDTSNYFIIGLYGAAEVITTVVSNLDGEIIYSHNQEVFTSPSQEEFLTMLKECIQSTLRTNSLQYSSIVGIGVAMHGLVDPEEGIALFAPHLNLTQIPIKESLEDTFSIPVLVENDVRALTLAESWYGKGKDVSDFICISVGRGIGSGIVLNHKIYTGKYNSAGEIGHTIVDVNGPRCKCGNYGCLEAFSSESAILEKLKRGIRFGRETILSETNLSIDSVFQAAEKGDSLAQEALEESGRYLGLAIANLINIFTPSKVILEGKLFEAGDLILAPIRAMVDRSTLKSSPGSEAIEPSDLGKKGMAIGACTLVLRSIFKPGGF</sequence>
<dbReference type="InterPro" id="IPR049874">
    <property type="entry name" value="ROK_cs"/>
</dbReference>
<dbReference type="Proteomes" id="UP000789833">
    <property type="component" value="Unassembled WGS sequence"/>
</dbReference>
<dbReference type="PROSITE" id="PS01125">
    <property type="entry name" value="ROK"/>
    <property type="match status" value="1"/>
</dbReference>
<dbReference type="SUPFAM" id="SSF46785">
    <property type="entry name" value="Winged helix' DNA-binding domain"/>
    <property type="match status" value="1"/>
</dbReference>
<accession>A0ABM8YMQ9</accession>
<comment type="caution">
    <text evidence="4">The sequence shown here is derived from an EMBL/GenBank/DDBJ whole genome shotgun (WGS) entry which is preliminary data.</text>
</comment>
<keyword evidence="5" id="KW-1185">Reference proteome</keyword>
<reference evidence="4 5" key="1">
    <citation type="submission" date="2021-10" db="EMBL/GenBank/DDBJ databases">
        <authorList>
            <person name="Criscuolo A."/>
        </authorList>
    </citation>
    <scope>NUCLEOTIDE SEQUENCE [LARGE SCALE GENOMIC DNA]</scope>
    <source>
        <strain evidence="5">CIP 111883</strain>
    </source>
</reference>
<dbReference type="Gene3D" id="1.10.10.10">
    <property type="entry name" value="Winged helix-like DNA-binding domain superfamily/Winged helix DNA-binding domain"/>
    <property type="match status" value="1"/>
</dbReference>
<dbReference type="Pfam" id="PF00480">
    <property type="entry name" value="ROK"/>
    <property type="match status" value="1"/>
</dbReference>
<dbReference type="SUPFAM" id="SSF53067">
    <property type="entry name" value="Actin-like ATPase domain"/>
    <property type="match status" value="1"/>
</dbReference>